<dbReference type="AlphaFoldDB" id="A0A117NKS4"/>
<gene>
    <name evidence="6" type="ORF">ACN42_g10641</name>
</gene>
<dbReference type="STRING" id="48697.A0A117NKS4"/>
<dbReference type="Pfam" id="PF22893">
    <property type="entry name" value="ULD_2"/>
    <property type="match status" value="1"/>
</dbReference>
<feature type="repeat" description="ANK" evidence="3">
    <location>
        <begin position="494"/>
        <end position="526"/>
    </location>
</feature>
<keyword evidence="7" id="KW-1185">Reference proteome</keyword>
<feature type="repeat" description="ANK" evidence="3">
    <location>
        <begin position="461"/>
        <end position="493"/>
    </location>
</feature>
<keyword evidence="4" id="KW-0862">Zinc</keyword>
<keyword evidence="1" id="KW-0677">Repeat</keyword>
<proteinExistence type="predicted"/>
<dbReference type="Pfam" id="PF12796">
    <property type="entry name" value="Ank_2"/>
    <property type="match status" value="2"/>
</dbReference>
<name>A0A117NKS4_PENFR</name>
<dbReference type="InterPro" id="IPR013087">
    <property type="entry name" value="Znf_C2H2_type"/>
</dbReference>
<feature type="domain" description="C2H2-type" evidence="5">
    <location>
        <begin position="345"/>
        <end position="379"/>
    </location>
</feature>
<evidence type="ECO:0000256" key="2">
    <source>
        <dbReference type="ARBA" id="ARBA00023043"/>
    </source>
</evidence>
<feature type="repeat" description="ANK" evidence="3">
    <location>
        <begin position="564"/>
        <end position="593"/>
    </location>
</feature>
<dbReference type="GO" id="GO:0085020">
    <property type="term" value="P:protein K6-linked ubiquitination"/>
    <property type="evidence" value="ECO:0007669"/>
    <property type="project" value="TreeGrafter"/>
</dbReference>
<feature type="repeat" description="ANK" evidence="3">
    <location>
        <begin position="527"/>
        <end position="559"/>
    </location>
</feature>
<dbReference type="SUPFAM" id="SSF48403">
    <property type="entry name" value="Ankyrin repeat"/>
    <property type="match status" value="1"/>
</dbReference>
<evidence type="ECO:0000256" key="3">
    <source>
        <dbReference type="PROSITE-ProRule" id="PRU00023"/>
    </source>
</evidence>
<dbReference type="Proteomes" id="UP000055045">
    <property type="component" value="Unassembled WGS sequence"/>
</dbReference>
<evidence type="ECO:0000313" key="6">
    <source>
        <dbReference type="EMBL" id="KUM56572.1"/>
    </source>
</evidence>
<accession>A0A117NKS4</accession>
<organism evidence="6 7">
    <name type="scientific">Penicillium freii</name>
    <dbReference type="NCBI Taxonomy" id="48697"/>
    <lineage>
        <taxon>Eukaryota</taxon>
        <taxon>Fungi</taxon>
        <taxon>Dikarya</taxon>
        <taxon>Ascomycota</taxon>
        <taxon>Pezizomycotina</taxon>
        <taxon>Eurotiomycetes</taxon>
        <taxon>Eurotiomycetidae</taxon>
        <taxon>Eurotiales</taxon>
        <taxon>Aspergillaceae</taxon>
        <taxon>Penicillium</taxon>
    </lineage>
</organism>
<reference evidence="6 7" key="1">
    <citation type="submission" date="2015-10" db="EMBL/GenBank/DDBJ databases">
        <title>Genome sequencing of Penicillium freii.</title>
        <authorList>
            <person name="Nguyen H.D."/>
            <person name="Visagie C.M."/>
            <person name="Seifert K.A."/>
        </authorList>
    </citation>
    <scope>NUCLEOTIDE SEQUENCE [LARGE SCALE GENOMIC DNA]</scope>
    <source>
        <strain evidence="6 7">DAOM 242723</strain>
    </source>
</reference>
<dbReference type="PROSITE" id="PS50088">
    <property type="entry name" value="ANK_REPEAT"/>
    <property type="match status" value="5"/>
</dbReference>
<evidence type="ECO:0000313" key="7">
    <source>
        <dbReference type="Proteomes" id="UP000055045"/>
    </source>
</evidence>
<keyword evidence="2 3" id="KW-0040">ANK repeat</keyword>
<dbReference type="InterPro" id="IPR054464">
    <property type="entry name" value="ULD_fung"/>
</dbReference>
<dbReference type="Gene3D" id="1.25.40.20">
    <property type="entry name" value="Ankyrin repeat-containing domain"/>
    <property type="match status" value="1"/>
</dbReference>
<evidence type="ECO:0000259" key="5">
    <source>
        <dbReference type="PROSITE" id="PS50157"/>
    </source>
</evidence>
<sequence>MVPAFGFGVGDFVAVASLLWKISQALSETSEDSKLYREFQLELSAFQGVVVQFQQAMPNGPILSKDQVTKTRNVVAQIERLINDFNRHMDKFKKNTSPTEKDGTRKLVNLRKRVTWSFFGKKPIQQFREALRGYTAVLTLIMHSLNSQAMQDLQQQVRDGTHCLNLQVQTGTEQLKLHMDTLQDPWDQKPIRFQDAIGRRYPVPLEGFQDFLHHAFKDSPISKAVQQQSIWLFSPVAGETKTWNLIATGDWQANVYPGMQLSMSVFAGRPVGNRFFDIPEEAEVRFQTPLPLWASASFPEDAQFRRRVLKRRSSSSTPLICHEESSKRRMITPKTLDVQTPTASYACPNEAGCGKSFESQPELHEHLKPELFTSDSLKPFLSKGYSITSYGPLCLACRSCVGRKIDTTEEAFTAGIELQKRLTTSCNGLAWCIAEIVTSVDFEADLICYACFTNRLPRIGQHVSPLYAAAAKGFMPLVEMHLRNGTDVNVQGLHRGTPLQAAAREGWEDIVELLLDKGAIVNARDEYHSTALHTASAKGHTRIAELLLRHGADPNIQGKRGIDTPLQAAARAGYEEVVKLLVDKGAIVDARGGDGGTALYAAVAEGHKHIAELLLSHGANYP</sequence>
<comment type="caution">
    <text evidence="6">The sequence shown here is derived from an EMBL/GenBank/DDBJ whole genome shotgun (WGS) entry which is preliminary data.</text>
</comment>
<keyword evidence="4" id="KW-0863">Zinc-finger</keyword>
<dbReference type="EMBL" id="LLXE01000466">
    <property type="protein sequence ID" value="KUM56572.1"/>
    <property type="molecule type" value="Genomic_DNA"/>
</dbReference>
<keyword evidence="4" id="KW-0479">Metal-binding</keyword>
<dbReference type="InterPro" id="IPR002110">
    <property type="entry name" value="Ankyrin_rpt"/>
</dbReference>
<dbReference type="PROSITE" id="PS50297">
    <property type="entry name" value="ANK_REP_REGION"/>
    <property type="match status" value="4"/>
</dbReference>
<feature type="repeat" description="ANK" evidence="3">
    <location>
        <begin position="594"/>
        <end position="622"/>
    </location>
</feature>
<dbReference type="PANTHER" id="PTHR24171">
    <property type="entry name" value="ANKYRIN REPEAT DOMAIN-CONTAINING PROTEIN 39-RELATED"/>
    <property type="match status" value="1"/>
</dbReference>
<protein>
    <recommendedName>
        <fullName evidence="5">C2H2-type domain-containing protein</fullName>
    </recommendedName>
</protein>
<evidence type="ECO:0000256" key="1">
    <source>
        <dbReference type="ARBA" id="ARBA00022737"/>
    </source>
</evidence>
<dbReference type="PROSITE" id="PS50157">
    <property type="entry name" value="ZINC_FINGER_C2H2_2"/>
    <property type="match status" value="1"/>
</dbReference>
<dbReference type="GO" id="GO:0004842">
    <property type="term" value="F:ubiquitin-protein transferase activity"/>
    <property type="evidence" value="ECO:0007669"/>
    <property type="project" value="TreeGrafter"/>
</dbReference>
<dbReference type="GO" id="GO:0008270">
    <property type="term" value="F:zinc ion binding"/>
    <property type="evidence" value="ECO:0007669"/>
    <property type="project" value="UniProtKB-KW"/>
</dbReference>
<evidence type="ECO:0000256" key="4">
    <source>
        <dbReference type="PROSITE-ProRule" id="PRU00042"/>
    </source>
</evidence>
<dbReference type="SMART" id="SM00248">
    <property type="entry name" value="ANK"/>
    <property type="match status" value="5"/>
</dbReference>
<dbReference type="InterPro" id="IPR036770">
    <property type="entry name" value="Ankyrin_rpt-contain_sf"/>
</dbReference>